<comment type="caution">
    <text evidence="2">The sequence shown here is derived from an EMBL/GenBank/DDBJ whole genome shotgun (WGS) entry which is preliminary data.</text>
</comment>
<dbReference type="RefSeq" id="WP_256401540.1">
    <property type="nucleotide sequence ID" value="NZ_JANHJR010000004.1"/>
</dbReference>
<dbReference type="Proteomes" id="UP001597034">
    <property type="component" value="Unassembled WGS sequence"/>
</dbReference>
<organism evidence="2 3">
    <name type="scientific">Haloarchaeobius litoreus</name>
    <dbReference type="NCBI Taxonomy" id="755306"/>
    <lineage>
        <taxon>Archaea</taxon>
        <taxon>Methanobacteriati</taxon>
        <taxon>Methanobacteriota</taxon>
        <taxon>Stenosarchaea group</taxon>
        <taxon>Halobacteria</taxon>
        <taxon>Halobacteriales</taxon>
        <taxon>Halorubellaceae</taxon>
        <taxon>Haloarchaeobius</taxon>
    </lineage>
</organism>
<sequence>MGFLTSVKFEDGELTFLDNGSERVQEGHELVPEGFRTAWAQHDAINHLQYAVMTDSCAEGVSETLFDEKAAYLLYDWIATHIRERALALGSKAEYMTGRVLLRTCLEARMTGVFMNSLADDEFREAFREELNERDTNELQRMFGASNPWEVITKIELADMESTAKILDIIEESGNHSFHDLYNGMVRDILAERGYFEPKRKGEIRNCYSDLNSSVHANISKSLVGHSIQHGHPFKSPSHSEEGFHKFLKEFLTVLDIEGVLILNEFEPVLERNDELSESLNQSTSSLTPLEDTQSKLTQLGDG</sequence>
<dbReference type="EMBL" id="JBHUDO010000004">
    <property type="protein sequence ID" value="MFD1647984.1"/>
    <property type="molecule type" value="Genomic_DNA"/>
</dbReference>
<proteinExistence type="predicted"/>
<protein>
    <submittedName>
        <fullName evidence="2">Uncharacterized protein</fullName>
    </submittedName>
</protein>
<accession>A0ABD6DRW7</accession>
<dbReference type="AlphaFoldDB" id="A0ABD6DRW7"/>
<name>A0ABD6DRW7_9EURY</name>
<gene>
    <name evidence="2" type="ORF">ACFSBL_20050</name>
</gene>
<keyword evidence="3" id="KW-1185">Reference proteome</keyword>
<feature type="region of interest" description="Disordered" evidence="1">
    <location>
        <begin position="280"/>
        <end position="303"/>
    </location>
</feature>
<reference evidence="2 3" key="1">
    <citation type="journal article" date="2019" name="Int. J. Syst. Evol. Microbiol.">
        <title>The Global Catalogue of Microorganisms (GCM) 10K type strain sequencing project: providing services to taxonomists for standard genome sequencing and annotation.</title>
        <authorList>
            <consortium name="The Broad Institute Genomics Platform"/>
            <consortium name="The Broad Institute Genome Sequencing Center for Infectious Disease"/>
            <person name="Wu L."/>
            <person name="Ma J."/>
        </authorList>
    </citation>
    <scope>NUCLEOTIDE SEQUENCE [LARGE SCALE GENOMIC DNA]</scope>
    <source>
        <strain evidence="2 3">CGMCC 1.10390</strain>
    </source>
</reference>
<evidence type="ECO:0000313" key="2">
    <source>
        <dbReference type="EMBL" id="MFD1647984.1"/>
    </source>
</evidence>
<evidence type="ECO:0000256" key="1">
    <source>
        <dbReference type="SAM" id="MobiDB-lite"/>
    </source>
</evidence>
<evidence type="ECO:0000313" key="3">
    <source>
        <dbReference type="Proteomes" id="UP001597034"/>
    </source>
</evidence>